<dbReference type="PANTHER" id="PTHR23301">
    <property type="entry name" value="CHITIN BINDING PERITROPHIN-A"/>
    <property type="match status" value="1"/>
</dbReference>
<dbReference type="GO" id="GO:0005576">
    <property type="term" value="C:extracellular region"/>
    <property type="evidence" value="ECO:0007669"/>
    <property type="project" value="InterPro"/>
</dbReference>
<dbReference type="PROSITE" id="PS50940">
    <property type="entry name" value="CHIT_BIND_II"/>
    <property type="match status" value="3"/>
</dbReference>
<proteinExistence type="evidence at transcript level"/>
<keyword evidence="1" id="KW-0147">Chitin-binding</keyword>
<dbReference type="AlphaFoldDB" id="U5EDI3"/>
<keyword evidence="2 6" id="KW-0732">Signal</keyword>
<protein>
    <submittedName>
        <fullName evidence="8">Putative tequila</fullName>
    </submittedName>
</protein>
<dbReference type="InterPro" id="IPR036508">
    <property type="entry name" value="Chitin-bd_dom_sf"/>
</dbReference>
<evidence type="ECO:0000256" key="3">
    <source>
        <dbReference type="ARBA" id="ARBA00022737"/>
    </source>
</evidence>
<keyword evidence="5" id="KW-0325">Glycoprotein</keyword>
<feature type="domain" description="Chitin-binding type-2" evidence="7">
    <location>
        <begin position="183"/>
        <end position="238"/>
    </location>
</feature>
<evidence type="ECO:0000259" key="7">
    <source>
        <dbReference type="PROSITE" id="PS50940"/>
    </source>
</evidence>
<evidence type="ECO:0000256" key="1">
    <source>
        <dbReference type="ARBA" id="ARBA00022669"/>
    </source>
</evidence>
<dbReference type="Gene3D" id="2.170.140.10">
    <property type="entry name" value="Chitin binding domain"/>
    <property type="match status" value="3"/>
</dbReference>
<evidence type="ECO:0000256" key="2">
    <source>
        <dbReference type="ARBA" id="ARBA00022729"/>
    </source>
</evidence>
<feature type="chain" id="PRO_5004659778" evidence="6">
    <location>
        <begin position="22"/>
        <end position="238"/>
    </location>
</feature>
<sequence length="238" mass="26086">MHSNTLFQLIIVVVSLALSLAQSAGENDEIANNIDNACRDSGKLVGLIPHPSSCTKYIACIFSVPRVFDCVNGLIFNPTTSTCVRRNQYNCTIGTISTTLAPILTTTTTQTITTSAPVTDDDVYECQPNVVRIVLYKDDCSKFAVCENGTRTTYHCDSGQLFSSEKLECLPEAQVNCNQPNATEICNEVQYGSVPHPTDCRKFLTCFAGEATIEQCLDKYIFDKEKLYCVPGNSDSCN</sequence>
<dbReference type="InterPro" id="IPR002557">
    <property type="entry name" value="Chitin-bd_dom"/>
</dbReference>
<dbReference type="Pfam" id="PF01607">
    <property type="entry name" value="CBM_14"/>
    <property type="match status" value="3"/>
</dbReference>
<feature type="domain" description="Chitin-binding type-2" evidence="7">
    <location>
        <begin position="35"/>
        <end position="93"/>
    </location>
</feature>
<dbReference type="InterPro" id="IPR051940">
    <property type="entry name" value="Chitin_bind-dev_reg"/>
</dbReference>
<dbReference type="SMART" id="SM00494">
    <property type="entry name" value="ChtBD2"/>
    <property type="match status" value="3"/>
</dbReference>
<feature type="domain" description="Chitin-binding type-2" evidence="7">
    <location>
        <begin position="123"/>
        <end position="179"/>
    </location>
</feature>
<evidence type="ECO:0000256" key="4">
    <source>
        <dbReference type="ARBA" id="ARBA00023157"/>
    </source>
</evidence>
<evidence type="ECO:0000256" key="6">
    <source>
        <dbReference type="SAM" id="SignalP"/>
    </source>
</evidence>
<keyword evidence="3" id="KW-0677">Repeat</keyword>
<organism evidence="8">
    <name type="scientific">Corethrella appendiculata</name>
    <dbReference type="NCBI Taxonomy" id="1370023"/>
    <lineage>
        <taxon>Eukaryota</taxon>
        <taxon>Metazoa</taxon>
        <taxon>Ecdysozoa</taxon>
        <taxon>Arthropoda</taxon>
        <taxon>Hexapoda</taxon>
        <taxon>Insecta</taxon>
        <taxon>Pterygota</taxon>
        <taxon>Neoptera</taxon>
        <taxon>Endopterygota</taxon>
        <taxon>Diptera</taxon>
        <taxon>Nematocera</taxon>
        <taxon>Culicoidea</taxon>
        <taxon>Chaoboridae</taxon>
        <taxon>Corethrella</taxon>
    </lineage>
</organism>
<evidence type="ECO:0000313" key="8">
    <source>
        <dbReference type="EMBL" id="JAB55120.1"/>
    </source>
</evidence>
<evidence type="ECO:0000256" key="5">
    <source>
        <dbReference type="ARBA" id="ARBA00023180"/>
    </source>
</evidence>
<name>U5EDI3_9DIPT</name>
<feature type="signal peptide" evidence="6">
    <location>
        <begin position="1"/>
        <end position="21"/>
    </location>
</feature>
<dbReference type="SUPFAM" id="SSF57625">
    <property type="entry name" value="Invertebrate chitin-binding proteins"/>
    <property type="match status" value="3"/>
</dbReference>
<accession>U5EDI3</accession>
<keyword evidence="4" id="KW-1015">Disulfide bond</keyword>
<dbReference type="PANTHER" id="PTHR23301:SF106">
    <property type="entry name" value="CHITIN-BINDING TYPE-2 DOMAIN-CONTAINING PROTEIN-RELATED"/>
    <property type="match status" value="1"/>
</dbReference>
<dbReference type="EMBL" id="GANO01004751">
    <property type="protein sequence ID" value="JAB55120.1"/>
    <property type="molecule type" value="mRNA"/>
</dbReference>
<dbReference type="GO" id="GO:0008061">
    <property type="term" value="F:chitin binding"/>
    <property type="evidence" value="ECO:0007669"/>
    <property type="project" value="UniProtKB-KW"/>
</dbReference>
<reference evidence="8" key="1">
    <citation type="journal article" date="2014" name="Insect Biochem. Mol. Biol.">
        <title>An insight into the sialome of the frog biting fly, Corethrella appendiculata.</title>
        <authorList>
            <person name="Ribeiro J.M.C."/>
            <person name="Chagas A.C."/>
            <person name="Pham V.M."/>
            <person name="Lounibos L.P."/>
            <person name="Calvo E."/>
        </authorList>
    </citation>
    <scope>NUCLEOTIDE SEQUENCE</scope>
    <source>
        <tissue evidence="8">Salivary glands</tissue>
    </source>
</reference>